<evidence type="ECO:0000256" key="5">
    <source>
        <dbReference type="ARBA" id="ARBA00022454"/>
    </source>
</evidence>
<dbReference type="GO" id="GO:0045740">
    <property type="term" value="P:positive regulation of DNA replication"/>
    <property type="evidence" value="ECO:0007669"/>
    <property type="project" value="TreeGrafter"/>
</dbReference>
<dbReference type="GO" id="GO:1990879">
    <property type="term" value="C:CST complex"/>
    <property type="evidence" value="ECO:0007669"/>
    <property type="project" value="TreeGrafter"/>
</dbReference>
<evidence type="ECO:0000313" key="10">
    <source>
        <dbReference type="Proteomes" id="UP001186944"/>
    </source>
</evidence>
<dbReference type="PANTHER" id="PTHR14865">
    <property type="entry name" value="CST COMPLEX SUBUNIT CTC1"/>
    <property type="match status" value="1"/>
</dbReference>
<accession>A0AA88Y9I1</accession>
<comment type="subcellular location">
    <subcellularLocation>
        <location evidence="2">Chromosome</location>
        <location evidence="2">Telomere</location>
    </subcellularLocation>
    <subcellularLocation>
        <location evidence="1">Nucleus</location>
    </subcellularLocation>
</comment>
<dbReference type="Proteomes" id="UP001186944">
    <property type="component" value="Unassembled WGS sequence"/>
</dbReference>
<organism evidence="9 10">
    <name type="scientific">Pinctada imbricata</name>
    <name type="common">Atlantic pearl-oyster</name>
    <name type="synonym">Pinctada martensii</name>
    <dbReference type="NCBI Taxonomy" id="66713"/>
    <lineage>
        <taxon>Eukaryota</taxon>
        <taxon>Metazoa</taxon>
        <taxon>Spiralia</taxon>
        <taxon>Lophotrochozoa</taxon>
        <taxon>Mollusca</taxon>
        <taxon>Bivalvia</taxon>
        <taxon>Autobranchia</taxon>
        <taxon>Pteriomorphia</taxon>
        <taxon>Pterioida</taxon>
        <taxon>Pterioidea</taxon>
        <taxon>Pteriidae</taxon>
        <taxon>Pinctada</taxon>
    </lineage>
</organism>
<comment type="caution">
    <text evidence="9">The sequence shown here is derived from an EMBL/GenBank/DDBJ whole genome shotgun (WGS) entry which is preliminary data.</text>
</comment>
<evidence type="ECO:0000256" key="4">
    <source>
        <dbReference type="ARBA" id="ARBA00016175"/>
    </source>
</evidence>
<dbReference type="InterPro" id="IPR042617">
    <property type="entry name" value="CTC1-like"/>
</dbReference>
<gene>
    <name evidence="9" type="ORF">FSP39_006829</name>
</gene>
<dbReference type="InterPro" id="IPR029156">
    <property type="entry name" value="CTC1"/>
</dbReference>
<keyword evidence="6" id="KW-0779">Telomere</keyword>
<dbReference type="AlphaFoldDB" id="A0AA88Y9I1"/>
<reference evidence="9" key="1">
    <citation type="submission" date="2019-08" db="EMBL/GenBank/DDBJ databases">
        <title>The improved chromosome-level genome for the pearl oyster Pinctada fucata martensii using PacBio sequencing and Hi-C.</title>
        <authorList>
            <person name="Zheng Z."/>
        </authorList>
    </citation>
    <scope>NUCLEOTIDE SEQUENCE</scope>
    <source>
        <strain evidence="9">ZZ-2019</strain>
        <tissue evidence="9">Adductor muscle</tissue>
    </source>
</reference>
<name>A0AA88Y9I1_PINIB</name>
<dbReference type="GO" id="GO:0003697">
    <property type="term" value="F:single-stranded DNA binding"/>
    <property type="evidence" value="ECO:0007669"/>
    <property type="project" value="InterPro"/>
</dbReference>
<evidence type="ECO:0000313" key="9">
    <source>
        <dbReference type="EMBL" id="KAK3097149.1"/>
    </source>
</evidence>
<evidence type="ECO:0000256" key="8">
    <source>
        <dbReference type="ARBA" id="ARBA00023242"/>
    </source>
</evidence>
<keyword evidence="8" id="KW-0539">Nucleus</keyword>
<proteinExistence type="inferred from homology"/>
<dbReference type="GO" id="GO:0010833">
    <property type="term" value="P:telomere maintenance via telomere lengthening"/>
    <property type="evidence" value="ECO:0007669"/>
    <property type="project" value="TreeGrafter"/>
</dbReference>
<comment type="similarity">
    <text evidence="3">Belongs to the CTC1 family.</text>
</comment>
<dbReference type="EMBL" id="VSWD01000007">
    <property type="protein sequence ID" value="KAK3097149.1"/>
    <property type="molecule type" value="Genomic_DNA"/>
</dbReference>
<evidence type="ECO:0000256" key="6">
    <source>
        <dbReference type="ARBA" id="ARBA00022895"/>
    </source>
</evidence>
<evidence type="ECO:0000256" key="7">
    <source>
        <dbReference type="ARBA" id="ARBA00023125"/>
    </source>
</evidence>
<dbReference type="GO" id="GO:0042162">
    <property type="term" value="F:telomeric DNA binding"/>
    <property type="evidence" value="ECO:0007669"/>
    <property type="project" value="TreeGrafter"/>
</dbReference>
<evidence type="ECO:0000256" key="3">
    <source>
        <dbReference type="ARBA" id="ARBA00006332"/>
    </source>
</evidence>
<evidence type="ECO:0000256" key="1">
    <source>
        <dbReference type="ARBA" id="ARBA00004123"/>
    </source>
</evidence>
<keyword evidence="10" id="KW-1185">Reference proteome</keyword>
<keyword evidence="5" id="KW-0158">Chromosome</keyword>
<keyword evidence="7" id="KW-0238">DNA-binding</keyword>
<sequence>MTRYKLKSHFSSKVVCTVTANIDTKDLTANNLARHLTLLDAVHLLCKVWRFVKQTRVSSYSRKAVFHVTTKTTPGHSEPDSKLQFLKAVDADTFRDYICLGDDDHDCHNLPTDKEIFTNHAPATKQIQDENSDYNSPPEIMLPMTNSTVLHHFAELRHLMEECPTSSFDLIYQFEDFIQQTATLKNQRIYSVDFTKTLILVPKLRLLCCGISSIHIVAFSSVNITAKALNLPECLRQLFFRVGVNIKELLGVVETVNVMTSKFGGLVSSRTVTAIMQKLIPSTMLEACSSRNTLDEILSSPHHCCLMEEKQRPFIIPRVVEILDILKFSETVIENLMDEGRYNLNRQRENKKLSMAVYWLHHCEKVLSSDNKMLIGILKPCSVTGKMVLQDRTGKVFVLIKKDERDVSIDSNMISKSSLCELCNGNRVVALSRYRVVYEQFQVCDLQRPEQFGDIQYVQKHSEIIYVECSIEDIEIINSESSSDLERQSKYSELIFVEKKEALILEGTNPESSLLRFNVKGYSLGKLRDFDDKECLLAQGKCVSTMFDGQSSSQTRGNLTHKCSPESRVFIFDGNAARWHSIIEENVLYRISSSKELSAVTMKQYSVQLQKVIERADKKACVQLPEDVEMLRMTCQLHGAKCPNPEFVMSQMTRESLSSITDILSSSCCSTFVSFKGEVIHRSHSDIRASDVISPSLQDAMSSHCVGTLDNRNIMLIVKCMDTGNQIQVFLTLQNMAYPLGLHPGAVIIFRRLERRQKNDRVYCQYICISSIDVMGFEKEDRGEHREETTSQYRNQVLKEMEGIKELHREESQVAVFDYIANGNFGNPFSCVAYIRWMIKLSLKCVCVNCHGVISSGKCDAGQCSGNEGFQFVARATAVFDDGTGSGIASFTGDGVRALLTLTQEQWISIQELVLQKGEIFIDENTPCVDAIEKFLSALCTSSVIKSPHVITLSVQKDRQNLDKHTDLNACKLEDLPLKLVDVGGESVSIRTRFLPASYFYCLTIRPLDNTEWTQYNLR</sequence>
<dbReference type="PANTHER" id="PTHR14865:SF2">
    <property type="entry name" value="CST COMPLEX SUBUNIT CTC1"/>
    <property type="match status" value="1"/>
</dbReference>
<protein>
    <recommendedName>
        <fullName evidence="4">CST complex subunit CTC1</fullName>
    </recommendedName>
</protein>
<evidence type="ECO:0000256" key="2">
    <source>
        <dbReference type="ARBA" id="ARBA00004574"/>
    </source>
</evidence>
<dbReference type="Pfam" id="PF15489">
    <property type="entry name" value="CTC1"/>
    <property type="match status" value="1"/>
</dbReference>